<evidence type="ECO:0000313" key="3">
    <source>
        <dbReference type="Proteomes" id="UP000534783"/>
    </source>
</evidence>
<feature type="transmembrane region" description="Helical" evidence="1">
    <location>
        <begin position="170"/>
        <end position="189"/>
    </location>
</feature>
<dbReference type="EMBL" id="VTOW01000001">
    <property type="protein sequence ID" value="NKE69541.1"/>
    <property type="molecule type" value="Genomic_DNA"/>
</dbReference>
<keyword evidence="3" id="KW-1185">Reference proteome</keyword>
<name>A0A7X6DLS3_9BACT</name>
<feature type="transmembrane region" description="Helical" evidence="1">
    <location>
        <begin position="213"/>
        <end position="235"/>
    </location>
</feature>
<evidence type="ECO:0000256" key="1">
    <source>
        <dbReference type="SAM" id="Phobius"/>
    </source>
</evidence>
<dbReference type="RefSeq" id="WP_168057837.1">
    <property type="nucleotide sequence ID" value="NZ_VTOW01000001.1"/>
</dbReference>
<feature type="transmembrane region" description="Helical" evidence="1">
    <location>
        <begin position="21"/>
        <end position="43"/>
    </location>
</feature>
<organism evidence="2 3">
    <name type="scientific">Candidatus Manganitrophus noduliformans</name>
    <dbReference type="NCBI Taxonomy" id="2606439"/>
    <lineage>
        <taxon>Bacteria</taxon>
        <taxon>Pseudomonadati</taxon>
        <taxon>Nitrospirota</taxon>
        <taxon>Nitrospiria</taxon>
        <taxon>Candidatus Troglogloeales</taxon>
        <taxon>Candidatus Manganitrophaceae</taxon>
        <taxon>Candidatus Manganitrophus</taxon>
    </lineage>
</organism>
<evidence type="ECO:0000313" key="2">
    <source>
        <dbReference type="EMBL" id="NKE69541.1"/>
    </source>
</evidence>
<accession>A0A7X6DLS3</accession>
<dbReference type="Proteomes" id="UP000534783">
    <property type="component" value="Unassembled WGS sequence"/>
</dbReference>
<comment type="caution">
    <text evidence="2">The sequence shown here is derived from an EMBL/GenBank/DDBJ whole genome shotgun (WGS) entry which is preliminary data.</text>
</comment>
<proteinExistence type="predicted"/>
<dbReference type="AlphaFoldDB" id="A0A7X6DLS3"/>
<gene>
    <name evidence="2" type="ORF">MNODULE_02090</name>
</gene>
<feature type="transmembrane region" description="Helical" evidence="1">
    <location>
        <begin position="55"/>
        <end position="73"/>
    </location>
</feature>
<sequence length="236" mass="25886">MDPAPDRRSEWFVPKSGPLKLRIWIGLLFLPYTGMVLAFTVIGGMLAETIFWERVGAAVLIYFLGLGIAAHALDAIGGKGPKPWGAHFSKRQLWTLAIGALVPAYALGFYYILFKTPQLAVIALLEGFFLFAYNLELFDGKFHTDGWFAFSWGVLPVLAGYVVQTNQLSPPALIVAGAMGLLSLVEINASRPYKELKRSGRLDPANHQVRYEAILKCVSLGVMLLAAGMVTWRLAG</sequence>
<keyword evidence="1" id="KW-0472">Membrane</keyword>
<reference evidence="2 3" key="1">
    <citation type="journal article" date="2020" name="Nature">
        <title>Bacterial chemolithoautotrophy via manganese oxidation.</title>
        <authorList>
            <person name="Yu H."/>
            <person name="Leadbetter J.R."/>
        </authorList>
    </citation>
    <scope>NUCLEOTIDE SEQUENCE [LARGE SCALE GENOMIC DNA]</scope>
    <source>
        <strain evidence="2 3">Mn-1</strain>
    </source>
</reference>
<evidence type="ECO:0008006" key="4">
    <source>
        <dbReference type="Google" id="ProtNLM"/>
    </source>
</evidence>
<feature type="transmembrane region" description="Helical" evidence="1">
    <location>
        <begin position="119"/>
        <end position="135"/>
    </location>
</feature>
<feature type="transmembrane region" description="Helical" evidence="1">
    <location>
        <begin position="93"/>
        <end position="113"/>
    </location>
</feature>
<keyword evidence="1" id="KW-0812">Transmembrane</keyword>
<keyword evidence="1" id="KW-1133">Transmembrane helix</keyword>
<protein>
    <recommendedName>
        <fullName evidence="4">Prenyltransferase</fullName>
    </recommendedName>
</protein>